<dbReference type="HOGENOM" id="CLU_036176_2_3_5"/>
<keyword evidence="6" id="KW-1185">Reference proteome</keyword>
<dbReference type="InterPro" id="IPR006311">
    <property type="entry name" value="TAT_signal"/>
</dbReference>
<dbReference type="InterPro" id="IPR018389">
    <property type="entry name" value="DctP_fam"/>
</dbReference>
<accession>F9Y570</accession>
<dbReference type="PANTHER" id="PTHR33376">
    <property type="match status" value="1"/>
</dbReference>
<dbReference type="OrthoDB" id="9783941at2"/>
<evidence type="ECO:0000256" key="2">
    <source>
        <dbReference type="ARBA" id="ARBA00022729"/>
    </source>
</evidence>
<proteinExistence type="predicted"/>
<dbReference type="InterPro" id="IPR038404">
    <property type="entry name" value="TRAP_DctP_sf"/>
</dbReference>
<dbReference type="Pfam" id="PF03480">
    <property type="entry name" value="DctP"/>
    <property type="match status" value="1"/>
</dbReference>
<dbReference type="Proteomes" id="UP000000692">
    <property type="component" value="Chromosome"/>
</dbReference>
<evidence type="ECO:0000256" key="1">
    <source>
        <dbReference type="ARBA" id="ARBA00004418"/>
    </source>
</evidence>
<gene>
    <name evidence="5" type="ordered locus">KVU_2036</name>
</gene>
<dbReference type="Gene3D" id="3.40.190.170">
    <property type="entry name" value="Bacterial extracellular solute-binding protein, family 7"/>
    <property type="match status" value="1"/>
</dbReference>
<dbReference type="AlphaFoldDB" id="F9Y570"/>
<dbReference type="PANTHER" id="PTHR33376:SF4">
    <property type="entry name" value="SIALIC ACID-BINDING PERIPLASMIC PROTEIN SIAP"/>
    <property type="match status" value="1"/>
</dbReference>
<dbReference type="NCBIfam" id="NF037995">
    <property type="entry name" value="TRAP_S1"/>
    <property type="match status" value="1"/>
</dbReference>
<feature type="signal peptide" evidence="4">
    <location>
        <begin position="1"/>
        <end position="29"/>
    </location>
</feature>
<sequence>MESKMQRRTVLKLGSGFLAASALGRPAFAAGTKWDFADEYVASLMPGRAANFFISRVNERFGDQLEVVYQGGGALGYKSADHFDAVETGAVQAATTLVTQLNGINPLFNVSNLPFLVKSIEESRLLWDTASPYYGDIFEEYGQVLLFGSPSPPAGIHSKNPIDSVEALRGLRIRTFDSISTRTMANAGCAPLQIAWTDVVPQLSTGALDAMLTSADGGASISCWDYLSNFTLFFYSLASYCAHVNRDAFEALPPEVQEGLREIGQETVDFAWTEVIEVLNAGLATLEEHGMNVQREPNPAAFAQLQSAGNDARTEWLSTTGDAGAALLADFEAKVG</sequence>
<dbReference type="PROSITE" id="PS51318">
    <property type="entry name" value="TAT"/>
    <property type="match status" value="1"/>
</dbReference>
<organism evidence="5 6">
    <name type="scientific">Ketogulonicigenium vulgare (strain WSH-001)</name>
    <dbReference type="NCBI Taxonomy" id="759362"/>
    <lineage>
        <taxon>Bacteria</taxon>
        <taxon>Pseudomonadati</taxon>
        <taxon>Pseudomonadota</taxon>
        <taxon>Alphaproteobacteria</taxon>
        <taxon>Rhodobacterales</taxon>
        <taxon>Roseobacteraceae</taxon>
        <taxon>Ketogulonicigenium</taxon>
    </lineage>
</organism>
<keyword evidence="3" id="KW-0574">Periplasm</keyword>
<protein>
    <submittedName>
        <fullName evidence="5">TRAP dicarboxylate transporter-DctP subunit</fullName>
    </submittedName>
</protein>
<evidence type="ECO:0000256" key="3">
    <source>
        <dbReference type="ARBA" id="ARBA00022764"/>
    </source>
</evidence>
<dbReference type="GO" id="GO:0055085">
    <property type="term" value="P:transmembrane transport"/>
    <property type="evidence" value="ECO:0007669"/>
    <property type="project" value="InterPro"/>
</dbReference>
<dbReference type="PATRIC" id="fig|759362.5.peg.2110"/>
<dbReference type="KEGG" id="kvl:KVU_2036"/>
<evidence type="ECO:0000313" key="5">
    <source>
        <dbReference type="EMBL" id="AEM41875.1"/>
    </source>
</evidence>
<name>F9Y570_KETVW</name>
<dbReference type="EMBL" id="CP002018">
    <property type="protein sequence ID" value="AEM41875.1"/>
    <property type="molecule type" value="Genomic_DNA"/>
</dbReference>
<evidence type="ECO:0000256" key="4">
    <source>
        <dbReference type="SAM" id="SignalP"/>
    </source>
</evidence>
<keyword evidence="2 4" id="KW-0732">Signal</keyword>
<feature type="chain" id="PRO_5003391834" evidence="4">
    <location>
        <begin position="30"/>
        <end position="336"/>
    </location>
</feature>
<evidence type="ECO:0000313" key="6">
    <source>
        <dbReference type="Proteomes" id="UP000000692"/>
    </source>
</evidence>
<comment type="subcellular location">
    <subcellularLocation>
        <location evidence="1">Periplasm</location>
    </subcellularLocation>
</comment>
<reference evidence="5 6" key="1">
    <citation type="journal article" date="2011" name="J. Bacteriol.">
        <title>Complete genome sequence of the industrial strain Ketogulonicigenium vulgare WSH-001.</title>
        <authorList>
            <person name="Liu L."/>
            <person name="Li Y."/>
            <person name="Zhang J."/>
            <person name="Zhou Z."/>
            <person name="Liu J."/>
            <person name="Li X."/>
            <person name="Zhou J."/>
            <person name="Du G."/>
            <person name="Wang L."/>
            <person name="Chen J."/>
        </authorList>
    </citation>
    <scope>NUCLEOTIDE SEQUENCE [LARGE SCALE GENOMIC DNA]</scope>
    <source>
        <strain evidence="5 6">WSH-001</strain>
    </source>
</reference>
<dbReference type="CDD" id="cd13602">
    <property type="entry name" value="PBP2_TRAP_BpDctp6_7"/>
    <property type="match status" value="1"/>
</dbReference>
<dbReference type="eggNOG" id="COG1638">
    <property type="taxonomic scope" value="Bacteria"/>
</dbReference>
<dbReference type="GO" id="GO:0042597">
    <property type="term" value="C:periplasmic space"/>
    <property type="evidence" value="ECO:0007669"/>
    <property type="project" value="UniProtKB-SubCell"/>
</dbReference>